<accession>A0A9Q3FEH2</accession>
<protein>
    <recommendedName>
        <fullName evidence="2">5'-3' DNA helicase ZGRF1-like N-terminal domain-containing protein</fullName>
    </recommendedName>
</protein>
<name>A0A9Q3FEH2_9BASI</name>
<keyword evidence="4" id="KW-1185">Reference proteome</keyword>
<proteinExistence type="predicted"/>
<gene>
    <name evidence="3" type="ORF">O181_076542</name>
</gene>
<evidence type="ECO:0000313" key="3">
    <source>
        <dbReference type="EMBL" id="MBW0536827.1"/>
    </source>
</evidence>
<dbReference type="InterPro" id="IPR018838">
    <property type="entry name" value="ZGRF1-like_N"/>
</dbReference>
<comment type="caution">
    <text evidence="3">The sequence shown here is derived from an EMBL/GenBank/DDBJ whole genome shotgun (WGS) entry which is preliminary data.</text>
</comment>
<dbReference type="AlphaFoldDB" id="A0A9Q3FEH2"/>
<feature type="domain" description="5'-3' DNA helicase ZGRF1-like N-terminal" evidence="2">
    <location>
        <begin position="20"/>
        <end position="86"/>
    </location>
</feature>
<reference evidence="3" key="1">
    <citation type="submission" date="2021-03" db="EMBL/GenBank/DDBJ databases">
        <title>Draft genome sequence of rust myrtle Austropuccinia psidii MF-1, a brazilian biotype.</title>
        <authorList>
            <person name="Quecine M.C."/>
            <person name="Pachon D.M.R."/>
            <person name="Bonatelli M.L."/>
            <person name="Correr F.H."/>
            <person name="Franceschini L.M."/>
            <person name="Leite T.F."/>
            <person name="Margarido G.R.A."/>
            <person name="Almeida C.A."/>
            <person name="Ferrarezi J.A."/>
            <person name="Labate C.A."/>
        </authorList>
    </citation>
    <scope>NUCLEOTIDE SEQUENCE</scope>
    <source>
        <strain evidence="3">MF-1</strain>
    </source>
</reference>
<dbReference type="EMBL" id="AVOT02041480">
    <property type="protein sequence ID" value="MBW0536827.1"/>
    <property type="molecule type" value="Genomic_DNA"/>
</dbReference>
<feature type="compositionally biased region" description="Polar residues" evidence="1">
    <location>
        <begin position="273"/>
        <end position="282"/>
    </location>
</feature>
<dbReference type="Pfam" id="PF10382">
    <property type="entry name" value="ZGRF1-like_N"/>
    <property type="match status" value="1"/>
</dbReference>
<feature type="region of interest" description="Disordered" evidence="1">
    <location>
        <begin position="180"/>
        <end position="320"/>
    </location>
</feature>
<dbReference type="Proteomes" id="UP000765509">
    <property type="component" value="Unassembled WGS sequence"/>
</dbReference>
<evidence type="ECO:0000259" key="2">
    <source>
        <dbReference type="Pfam" id="PF10382"/>
    </source>
</evidence>
<feature type="compositionally biased region" description="Polar residues" evidence="1">
    <location>
        <begin position="243"/>
        <end position="264"/>
    </location>
</feature>
<feature type="compositionally biased region" description="Basic and acidic residues" evidence="1">
    <location>
        <begin position="288"/>
        <end position="297"/>
    </location>
</feature>
<dbReference type="OrthoDB" id="6513042at2759"/>
<feature type="compositionally biased region" description="Polar residues" evidence="1">
    <location>
        <begin position="181"/>
        <end position="190"/>
    </location>
</feature>
<organism evidence="3 4">
    <name type="scientific">Austropuccinia psidii MF-1</name>
    <dbReference type="NCBI Taxonomy" id="1389203"/>
    <lineage>
        <taxon>Eukaryota</taxon>
        <taxon>Fungi</taxon>
        <taxon>Dikarya</taxon>
        <taxon>Basidiomycota</taxon>
        <taxon>Pucciniomycotina</taxon>
        <taxon>Pucciniomycetes</taxon>
        <taxon>Pucciniales</taxon>
        <taxon>Sphaerophragmiaceae</taxon>
        <taxon>Austropuccinia</taxon>
    </lineage>
</organism>
<evidence type="ECO:0000313" key="4">
    <source>
        <dbReference type="Proteomes" id="UP000765509"/>
    </source>
</evidence>
<feature type="compositionally biased region" description="Polar residues" evidence="1">
    <location>
        <begin position="223"/>
        <end position="233"/>
    </location>
</feature>
<evidence type="ECO:0000256" key="1">
    <source>
        <dbReference type="SAM" id="MobiDB-lite"/>
    </source>
</evidence>
<sequence>MVLQPQHSFKSTQLTQSAAIKKYSCMYTSDTHKIKKVWHDGFFKMRHMNSKIFLISQDGKILAEDFLKISSDRLSFFNKDDQTFDQEDEARNGERGQTAYLKIPNQFRLDEDEEINLNQIEDSETTSSSFMVRIIDLLSIDEEKLPVVNHLSSKCRQELQKRKMEYLDQNIKLLAKRSKPNTDVTTTIMTPSKPPSTHFDPSQHPIPSSSSSKRKAVQFETRPFTSPLIQKSTPIRKPPLESFDSTCKTIKPTQTDCPMSTNNGPHGRDIHQNPKSKPTNHSPCLKSVDSKSQEKPQRISSRRTLDINWESLCRSPRSNP</sequence>